<dbReference type="SUPFAM" id="SSF48452">
    <property type="entry name" value="TPR-like"/>
    <property type="match status" value="3"/>
</dbReference>
<comment type="subcellular location">
    <subcellularLocation>
        <location evidence="1">Cytoplasm</location>
        <location evidence="1">Cytoskeleton</location>
    </subcellularLocation>
</comment>
<accession>A0A975RBA8</accession>
<keyword evidence="7" id="KW-0175">Coiled coil</keyword>
<dbReference type="GO" id="GO:0005737">
    <property type="term" value="C:cytoplasm"/>
    <property type="evidence" value="ECO:0007669"/>
    <property type="project" value="TreeGrafter"/>
</dbReference>
<keyword evidence="5" id="KW-0677">Repeat</keyword>
<evidence type="ECO:0000256" key="4">
    <source>
        <dbReference type="ARBA" id="ARBA00022701"/>
    </source>
</evidence>
<evidence type="ECO:0000256" key="5">
    <source>
        <dbReference type="ARBA" id="ARBA00022737"/>
    </source>
</evidence>
<keyword evidence="10" id="KW-1133">Transmembrane helix</keyword>
<evidence type="ECO:0000256" key="10">
    <source>
        <dbReference type="SAM" id="Phobius"/>
    </source>
</evidence>
<dbReference type="InterPro" id="IPR025139">
    <property type="entry name" value="DUF4062"/>
</dbReference>
<dbReference type="GO" id="GO:0007018">
    <property type="term" value="P:microtubule-based movement"/>
    <property type="evidence" value="ECO:0007669"/>
    <property type="project" value="TreeGrafter"/>
</dbReference>
<proteinExistence type="inferred from homology"/>
<evidence type="ECO:0000256" key="6">
    <source>
        <dbReference type="ARBA" id="ARBA00022803"/>
    </source>
</evidence>
<evidence type="ECO:0000256" key="7">
    <source>
        <dbReference type="ARBA" id="ARBA00023054"/>
    </source>
</evidence>
<dbReference type="PRINTS" id="PR00381">
    <property type="entry name" value="KINESINLIGHT"/>
</dbReference>
<protein>
    <submittedName>
        <fullName evidence="12">Tetratricopeptide repeat protein</fullName>
    </submittedName>
</protein>
<evidence type="ECO:0000256" key="3">
    <source>
        <dbReference type="ARBA" id="ARBA00022490"/>
    </source>
</evidence>
<dbReference type="GO" id="GO:0005871">
    <property type="term" value="C:kinesin complex"/>
    <property type="evidence" value="ECO:0007669"/>
    <property type="project" value="InterPro"/>
</dbReference>
<sequence>MPSSPPKVFISAASGDLRSWRGIVKDALLNIGCHPVEQSNFPPDYRSVRDMLYDKISDCHALIHIVGCRYGAEPPPKDLPVGQLRRSYTQMEYDIGRELQRKRGDQRFRVYVFVCPADFPYDSPHAEDAAETETQRELQLAHRRAILEVEYLYYTPADIQALKDLVHTLREQTLHLQAKHQFRQRILLGLVGLLLLSLLGGVYTLYTKLPGNTADAVVNKLDADGVAARLRADINARFERDASQARLQAGNWQAIRNLEQQRDLALAKVADVITTIQQGLAGNPDPIFREAAALLEQGGAEAALSYLESHKIDLLAQVEQAHAQVQAAQEKLQQTLQPILLQAGLFKTRQQWDEALKLQQNVAENAPHWFKARVELGAMLLKLAHYPAAEIELNAAMSLAHIDDEKAIALNNLAQLLQVTNHLSEAERLIKQAIAIDEKNYGAEHPDVAIGLNNLAELLQATNRLSEAEPLMKRALAIDEKNYGPEHPDVATDLNNLAQLLLAAKRLGEAEPLIKRALTIDEKHYGDEHPNVARDLNNLAALLQLTNRLSEAEPLMKRALAIDEKNYGAQHPNVARDLNNLAQLLQDNNRLSEAESMMKQVLAIDENSFGAEHPEVAIDLNNHAKLLKALNRLSEAEPLQQRAVFILLTFTRNTGYAHPGLHKCVDNYRSLLQAMKQPAAKIDEKLQNLVATVGFNPTEWQALQPKLAGPG</sequence>
<feature type="transmembrane region" description="Helical" evidence="10">
    <location>
        <begin position="186"/>
        <end position="206"/>
    </location>
</feature>
<keyword evidence="8" id="KW-0505">Motor protein</keyword>
<dbReference type="Proteomes" id="UP000676649">
    <property type="component" value="Chromosome"/>
</dbReference>
<dbReference type="InterPro" id="IPR019734">
    <property type="entry name" value="TPR_rpt"/>
</dbReference>
<dbReference type="KEGG" id="mpad:KEF85_06885"/>
<gene>
    <name evidence="12" type="ORF">KEF85_06885</name>
</gene>
<dbReference type="EMBL" id="CP073754">
    <property type="protein sequence ID" value="QWF72169.1"/>
    <property type="molecule type" value="Genomic_DNA"/>
</dbReference>
<name>A0A975RBA8_9GAMM</name>
<dbReference type="PANTHER" id="PTHR45783:SF3">
    <property type="entry name" value="KINESIN LIGHT CHAIN"/>
    <property type="match status" value="1"/>
</dbReference>
<keyword evidence="10" id="KW-0472">Membrane</keyword>
<keyword evidence="6" id="KW-0802">TPR repeat</keyword>
<keyword evidence="3" id="KW-0963">Cytoplasm</keyword>
<dbReference type="GO" id="GO:0019894">
    <property type="term" value="F:kinesin binding"/>
    <property type="evidence" value="ECO:0007669"/>
    <property type="project" value="TreeGrafter"/>
</dbReference>
<organism evidence="12 13">
    <name type="scientific">Methylomonas paludis</name>
    <dbReference type="NCBI Taxonomy" id="1173101"/>
    <lineage>
        <taxon>Bacteria</taxon>
        <taxon>Pseudomonadati</taxon>
        <taxon>Pseudomonadota</taxon>
        <taxon>Gammaproteobacteria</taxon>
        <taxon>Methylococcales</taxon>
        <taxon>Methylococcaceae</taxon>
        <taxon>Methylomonas</taxon>
    </lineage>
</organism>
<evidence type="ECO:0000256" key="2">
    <source>
        <dbReference type="ARBA" id="ARBA00009622"/>
    </source>
</evidence>
<keyword evidence="10" id="KW-0812">Transmembrane</keyword>
<dbReference type="Pfam" id="PF13271">
    <property type="entry name" value="DUF4062"/>
    <property type="match status" value="1"/>
</dbReference>
<feature type="domain" description="DUF4062" evidence="11">
    <location>
        <begin position="7"/>
        <end position="94"/>
    </location>
</feature>
<comment type="similarity">
    <text evidence="2">Belongs to the kinesin light chain family.</text>
</comment>
<keyword evidence="4" id="KW-0493">Microtubule</keyword>
<dbReference type="InterPro" id="IPR002151">
    <property type="entry name" value="Kinesin_light"/>
</dbReference>
<dbReference type="RefSeq" id="WP_215584407.1">
    <property type="nucleotide sequence ID" value="NZ_CP073754.1"/>
</dbReference>
<evidence type="ECO:0000313" key="12">
    <source>
        <dbReference type="EMBL" id="QWF72169.1"/>
    </source>
</evidence>
<evidence type="ECO:0000259" key="11">
    <source>
        <dbReference type="Pfam" id="PF13271"/>
    </source>
</evidence>
<dbReference type="Gene3D" id="1.25.40.10">
    <property type="entry name" value="Tetratricopeptide repeat domain"/>
    <property type="match status" value="4"/>
</dbReference>
<evidence type="ECO:0000256" key="1">
    <source>
        <dbReference type="ARBA" id="ARBA00004245"/>
    </source>
</evidence>
<evidence type="ECO:0000256" key="8">
    <source>
        <dbReference type="ARBA" id="ARBA00023175"/>
    </source>
</evidence>
<dbReference type="SMART" id="SM00028">
    <property type="entry name" value="TPR"/>
    <property type="match status" value="6"/>
</dbReference>
<keyword evidence="9" id="KW-0206">Cytoskeleton</keyword>
<evidence type="ECO:0000313" key="13">
    <source>
        <dbReference type="Proteomes" id="UP000676649"/>
    </source>
</evidence>
<dbReference type="InterPro" id="IPR011990">
    <property type="entry name" value="TPR-like_helical_dom_sf"/>
</dbReference>
<dbReference type="Pfam" id="PF13424">
    <property type="entry name" value="TPR_12"/>
    <property type="match status" value="2"/>
</dbReference>
<keyword evidence="13" id="KW-1185">Reference proteome</keyword>
<dbReference type="AlphaFoldDB" id="A0A975RBA8"/>
<dbReference type="PANTHER" id="PTHR45783">
    <property type="entry name" value="KINESIN LIGHT CHAIN"/>
    <property type="match status" value="1"/>
</dbReference>
<evidence type="ECO:0000256" key="9">
    <source>
        <dbReference type="ARBA" id="ARBA00023212"/>
    </source>
</evidence>
<reference evidence="12" key="1">
    <citation type="submission" date="2021-04" db="EMBL/GenBank/DDBJ databases">
        <title>Draft genome sequence data of methanotrophic Methylovulum sp. strain S1L and Methylomonas sp. strain S2AM isolated from boreal lake water columns.</title>
        <authorList>
            <person name="Rissanen A.J."/>
            <person name="Mangayil R."/>
            <person name="Svenning M.M."/>
            <person name="Khanongnuch R."/>
        </authorList>
    </citation>
    <scope>NUCLEOTIDE SEQUENCE</scope>
    <source>
        <strain evidence="12">S2AM</strain>
    </source>
</reference>
<dbReference type="GO" id="GO:0005874">
    <property type="term" value="C:microtubule"/>
    <property type="evidence" value="ECO:0007669"/>
    <property type="project" value="UniProtKB-KW"/>
</dbReference>